<accession>A0ABR0JRG2</accession>
<dbReference type="InterPro" id="IPR003837">
    <property type="entry name" value="GatC"/>
</dbReference>
<dbReference type="SUPFAM" id="SSF141000">
    <property type="entry name" value="Glu-tRNAGln amidotransferase C subunit"/>
    <property type="match status" value="1"/>
</dbReference>
<dbReference type="InterPro" id="IPR036113">
    <property type="entry name" value="Asp/Glu-ADT_sf_sub_c"/>
</dbReference>
<evidence type="ECO:0000313" key="3">
    <source>
        <dbReference type="EMBL" id="KAK5068546.1"/>
    </source>
</evidence>
<gene>
    <name evidence="3" type="ORF">LTR69_000666</name>
</gene>
<organism evidence="3 4">
    <name type="scientific">Exophiala sideris</name>
    <dbReference type="NCBI Taxonomy" id="1016849"/>
    <lineage>
        <taxon>Eukaryota</taxon>
        <taxon>Fungi</taxon>
        <taxon>Dikarya</taxon>
        <taxon>Ascomycota</taxon>
        <taxon>Pezizomycotina</taxon>
        <taxon>Eurotiomycetes</taxon>
        <taxon>Chaetothyriomycetidae</taxon>
        <taxon>Chaetothyriales</taxon>
        <taxon>Herpotrichiellaceae</taxon>
        <taxon>Exophiala</taxon>
    </lineage>
</organism>
<evidence type="ECO:0000256" key="1">
    <source>
        <dbReference type="SAM" id="MobiDB-lite"/>
    </source>
</evidence>
<proteinExistence type="predicted"/>
<reference evidence="3 4" key="1">
    <citation type="submission" date="2023-08" db="EMBL/GenBank/DDBJ databases">
        <title>Black Yeasts Isolated from many extreme environments.</title>
        <authorList>
            <person name="Coleine C."/>
            <person name="Stajich J.E."/>
            <person name="Selbmann L."/>
        </authorList>
    </citation>
    <scope>NUCLEOTIDE SEQUENCE [LARGE SCALE GENOMIC DNA]</scope>
    <source>
        <strain evidence="3 4">CCFEE 6328</strain>
    </source>
</reference>
<dbReference type="EMBL" id="JAVRRF010000001">
    <property type="protein sequence ID" value="KAK5068546.1"/>
    <property type="molecule type" value="Genomic_DNA"/>
</dbReference>
<evidence type="ECO:0000313" key="4">
    <source>
        <dbReference type="Proteomes" id="UP001345691"/>
    </source>
</evidence>
<dbReference type="InterPro" id="IPR049545">
    <property type="entry name" value="Gta3_dom"/>
</dbReference>
<protein>
    <recommendedName>
        <fullName evidence="2">Glutamyl-tRNA amidotransferase complex subunit Gta3 domain-containing protein</fullName>
    </recommendedName>
</protein>
<feature type="region of interest" description="Disordered" evidence="1">
    <location>
        <begin position="166"/>
        <end position="217"/>
    </location>
</feature>
<feature type="domain" description="Glutamyl-tRNA amidotransferase complex subunit Gta3" evidence="2">
    <location>
        <begin position="80"/>
        <end position="132"/>
    </location>
</feature>
<dbReference type="PANTHER" id="PTHR15004">
    <property type="entry name" value="GLUTAMYL-TRNA(GLN) AMIDOTRANSFERASE SUBUNIT C, MITOCHONDRIAL"/>
    <property type="match status" value="1"/>
</dbReference>
<dbReference type="Proteomes" id="UP001345691">
    <property type="component" value="Unassembled WGS sequence"/>
</dbReference>
<feature type="compositionally biased region" description="Basic and acidic residues" evidence="1">
    <location>
        <begin position="183"/>
        <end position="199"/>
    </location>
</feature>
<dbReference type="Pfam" id="PF20978">
    <property type="entry name" value="Gta3"/>
    <property type="match status" value="1"/>
</dbReference>
<name>A0ABR0JRG2_9EURO</name>
<keyword evidence="4" id="KW-1185">Reference proteome</keyword>
<comment type="caution">
    <text evidence="3">The sequence shown here is derived from an EMBL/GenBank/DDBJ whole genome shotgun (WGS) entry which is preliminary data.</text>
</comment>
<evidence type="ECO:0000259" key="2">
    <source>
        <dbReference type="Pfam" id="PF20978"/>
    </source>
</evidence>
<dbReference type="PANTHER" id="PTHR15004:SF0">
    <property type="entry name" value="GLUTAMYL-TRNA(GLN) AMIDOTRANSFERASE SUBUNIT C, MITOCHONDRIAL"/>
    <property type="match status" value="1"/>
</dbReference>
<sequence>MQVVTPLAGILSRTCPAMPRIPRSLSIRVELTGPNRSPDRDRFLKLVKHIDINPRIASLLEKPTWSVASLMPPAGLDNSEITREKLHHLLRLSALPPPANEHEESEMMETLAQQIHFVKEIQKVDTTGVEPLVAIRDETADAQHERQFTKESLAEFLALEEKRGKSGRIRRRRDIEPVPPPDTRPKRLLPEKMDDRLTDPFDLSEEPGFEADKKRGQYFVVRRSGKDTEQPG</sequence>